<dbReference type="WBParaSite" id="MBELARI_LOCUS18978">
    <property type="protein sequence ID" value="MBELARI_LOCUS18978"/>
    <property type="gene ID" value="MBELARI_LOCUS18978"/>
</dbReference>
<evidence type="ECO:0000313" key="13">
    <source>
        <dbReference type="WBParaSite" id="MBELARI_LOCUS18978"/>
    </source>
</evidence>
<dbReference type="GO" id="GO:0005092">
    <property type="term" value="F:GDP-dissociation inhibitor activity"/>
    <property type="evidence" value="ECO:0007669"/>
    <property type="project" value="TreeGrafter"/>
</dbReference>
<comment type="similarity">
    <text evidence="3">Belongs to the GPSM family.</text>
</comment>
<evidence type="ECO:0000256" key="2">
    <source>
        <dbReference type="ARBA" id="ARBA00004496"/>
    </source>
</evidence>
<evidence type="ECO:0000256" key="4">
    <source>
        <dbReference type="ARBA" id="ARBA00022475"/>
    </source>
</evidence>
<keyword evidence="8 10" id="KW-0802">TPR repeat</keyword>
<evidence type="ECO:0000256" key="3">
    <source>
        <dbReference type="ARBA" id="ARBA00006600"/>
    </source>
</evidence>
<dbReference type="SUPFAM" id="SSF48452">
    <property type="entry name" value="TPR-like"/>
    <property type="match status" value="2"/>
</dbReference>
<organism evidence="12 13">
    <name type="scientific">Mesorhabditis belari</name>
    <dbReference type="NCBI Taxonomy" id="2138241"/>
    <lineage>
        <taxon>Eukaryota</taxon>
        <taxon>Metazoa</taxon>
        <taxon>Ecdysozoa</taxon>
        <taxon>Nematoda</taxon>
        <taxon>Chromadorea</taxon>
        <taxon>Rhabditida</taxon>
        <taxon>Rhabditina</taxon>
        <taxon>Rhabditomorpha</taxon>
        <taxon>Rhabditoidea</taxon>
        <taxon>Rhabditidae</taxon>
        <taxon>Mesorhabditinae</taxon>
        <taxon>Mesorhabditis</taxon>
    </lineage>
</organism>
<evidence type="ECO:0000256" key="6">
    <source>
        <dbReference type="ARBA" id="ARBA00022553"/>
    </source>
</evidence>
<keyword evidence="5" id="KW-0963">Cytoplasm</keyword>
<dbReference type="GO" id="GO:0001965">
    <property type="term" value="F:G-protein alpha-subunit binding"/>
    <property type="evidence" value="ECO:0007669"/>
    <property type="project" value="TreeGrafter"/>
</dbReference>
<comment type="subcellular location">
    <subcellularLocation>
        <location evidence="1">Cell membrane</location>
    </subcellularLocation>
    <subcellularLocation>
        <location evidence="2">Cytoplasm</location>
    </subcellularLocation>
</comment>
<dbReference type="PROSITE" id="PS50005">
    <property type="entry name" value="TPR"/>
    <property type="match status" value="1"/>
</dbReference>
<dbReference type="InterPro" id="IPR003109">
    <property type="entry name" value="GoLoco_motif"/>
</dbReference>
<feature type="compositionally biased region" description="Polar residues" evidence="11">
    <location>
        <begin position="411"/>
        <end position="421"/>
    </location>
</feature>
<evidence type="ECO:0000256" key="5">
    <source>
        <dbReference type="ARBA" id="ARBA00022490"/>
    </source>
</evidence>
<keyword evidence="6" id="KW-0597">Phosphoprotein</keyword>
<dbReference type="SMART" id="SM00028">
    <property type="entry name" value="TPR"/>
    <property type="match status" value="5"/>
</dbReference>
<protein>
    <submittedName>
        <fullName evidence="13">G-protein-signaling modulator 2</fullName>
    </submittedName>
</protein>
<proteinExistence type="inferred from homology"/>
<dbReference type="InterPro" id="IPR052386">
    <property type="entry name" value="GPSM"/>
</dbReference>
<dbReference type="GO" id="GO:0000132">
    <property type="term" value="P:establishment of mitotic spindle orientation"/>
    <property type="evidence" value="ECO:0007669"/>
    <property type="project" value="TreeGrafter"/>
</dbReference>
<evidence type="ECO:0000256" key="10">
    <source>
        <dbReference type="PROSITE-ProRule" id="PRU00339"/>
    </source>
</evidence>
<sequence length="593" mass="67105">MKDRNERCLEVAKEGERLIRDGHFDRGIESMEAAIAIGTSDLLTLSAIYSQLGNAFFSVGSYSKAIEFHRNDLLLARVLNDRTGEAKACGNLGNAMKAVGQYEMALSYFETQLKLAKQLNDRFLESRALFHLGTAHQARGKELSRMCPSTNDVDGPTWQQAKDDLNKSNDYFRVNLDLARTLNDSMFVGRILGHLGNNFYILRDFRGAVDYHMQRLDIAHQFGDRQASRRAYTNLANAHMMLNEARKAIEYYRLAYSVAHETEDKYAEAQNCFSLANAAIAIKDYPLATEFHLRHLKLARECGDVAGEMRALSSLSLDFFYQSDLRKAAYFLEMGRKLAKQMGDRTALEMHSKKLTNLIDDNSQTLLIDGEIQFDWTADPDGEPSTRLCRSVNELREPQMDERTDCGLSRQPISSSDTQLNSKLTTEEELAKQDAFFDLLLNVQGKRLNDQRCDAGILTDLTNRGPRQTDSMTITGYETPEQFIEYLLAAQGRRMEEQRAHLFPGLADRDDVLQKIVDTPGFDEDLYDLVIKSQSKRFNDQRTDIDDVPGLKFLGNLPHHSATTVPEEDIMEIVLKMAAGRLDDQRASLNPSA</sequence>
<name>A0AAF3J6C3_9BILA</name>
<dbReference type="Gene3D" id="1.25.40.10">
    <property type="entry name" value="Tetratricopeptide repeat domain"/>
    <property type="match status" value="3"/>
</dbReference>
<evidence type="ECO:0000256" key="9">
    <source>
        <dbReference type="ARBA" id="ARBA00023136"/>
    </source>
</evidence>
<dbReference type="InterPro" id="IPR019734">
    <property type="entry name" value="TPR_rpt"/>
</dbReference>
<evidence type="ECO:0000256" key="8">
    <source>
        <dbReference type="ARBA" id="ARBA00022803"/>
    </source>
</evidence>
<keyword evidence="4" id="KW-1003">Cell membrane</keyword>
<dbReference type="PANTHER" id="PTHR45954">
    <property type="entry name" value="LD33695P"/>
    <property type="match status" value="1"/>
</dbReference>
<dbReference type="PROSITE" id="PS50877">
    <property type="entry name" value="GOLOCO"/>
    <property type="match status" value="4"/>
</dbReference>
<reference evidence="13" key="1">
    <citation type="submission" date="2024-02" db="UniProtKB">
        <authorList>
            <consortium name="WormBaseParasite"/>
        </authorList>
    </citation>
    <scope>IDENTIFICATION</scope>
</reference>
<dbReference type="SMART" id="SM00390">
    <property type="entry name" value="GoLoco"/>
    <property type="match status" value="4"/>
</dbReference>
<evidence type="ECO:0000256" key="7">
    <source>
        <dbReference type="ARBA" id="ARBA00022737"/>
    </source>
</evidence>
<keyword evidence="12" id="KW-1185">Reference proteome</keyword>
<dbReference type="FunFam" id="1.25.40.10:FF:000043">
    <property type="entry name" value="G-protein-signaling modulator 2 isoform X1"/>
    <property type="match status" value="1"/>
</dbReference>
<dbReference type="GO" id="GO:0005886">
    <property type="term" value="C:plasma membrane"/>
    <property type="evidence" value="ECO:0007669"/>
    <property type="project" value="UniProtKB-SubCell"/>
</dbReference>
<dbReference type="Pfam" id="PF13176">
    <property type="entry name" value="TPR_7"/>
    <property type="match status" value="1"/>
</dbReference>
<evidence type="ECO:0000256" key="11">
    <source>
        <dbReference type="SAM" id="MobiDB-lite"/>
    </source>
</evidence>
<dbReference type="GO" id="GO:0005938">
    <property type="term" value="C:cell cortex"/>
    <property type="evidence" value="ECO:0007669"/>
    <property type="project" value="TreeGrafter"/>
</dbReference>
<keyword evidence="9" id="KW-0472">Membrane</keyword>
<dbReference type="InterPro" id="IPR011990">
    <property type="entry name" value="TPR-like_helical_dom_sf"/>
</dbReference>
<feature type="repeat" description="TPR" evidence="10">
    <location>
        <begin position="86"/>
        <end position="119"/>
    </location>
</feature>
<dbReference type="AlphaFoldDB" id="A0AAF3J6C3"/>
<accession>A0AAF3J6C3</accession>
<dbReference type="Pfam" id="PF02188">
    <property type="entry name" value="GoLoco"/>
    <property type="match status" value="2"/>
</dbReference>
<dbReference type="PANTHER" id="PTHR45954:SF1">
    <property type="entry name" value="LD33695P"/>
    <property type="match status" value="1"/>
</dbReference>
<evidence type="ECO:0000256" key="1">
    <source>
        <dbReference type="ARBA" id="ARBA00004236"/>
    </source>
</evidence>
<evidence type="ECO:0000313" key="12">
    <source>
        <dbReference type="Proteomes" id="UP000887575"/>
    </source>
</evidence>
<dbReference type="Pfam" id="PF13181">
    <property type="entry name" value="TPR_8"/>
    <property type="match status" value="1"/>
</dbReference>
<feature type="region of interest" description="Disordered" evidence="11">
    <location>
        <begin position="400"/>
        <end position="421"/>
    </location>
</feature>
<dbReference type="Proteomes" id="UP000887575">
    <property type="component" value="Unassembled WGS sequence"/>
</dbReference>
<keyword evidence="7" id="KW-0677">Repeat</keyword>